<dbReference type="InterPro" id="IPR017847">
    <property type="entry name" value="T6SS_RhsGE_Vgr_subset"/>
</dbReference>
<dbReference type="Gene3D" id="2.40.50.230">
    <property type="entry name" value="Gp5 N-terminal domain"/>
    <property type="match status" value="1"/>
</dbReference>
<dbReference type="Gene3D" id="3.55.50.10">
    <property type="entry name" value="Baseplate protein-like domains"/>
    <property type="match status" value="1"/>
</dbReference>
<keyword evidence="7" id="KW-1185">Reference proteome</keyword>
<gene>
    <name evidence="6" type="ORF">SAMN05446927_5530</name>
</gene>
<dbReference type="SUPFAM" id="SSF69255">
    <property type="entry name" value="gp5 N-terminal domain-like"/>
    <property type="match status" value="1"/>
</dbReference>
<sequence length="807" mass="88400">MGSMILPTQAYSLHLAKQPAPFSVLSFEGREAISETYRLAIEFTSARAAIPVAEVLGKPVKFAIEPVDVNAGLLPELAARLVKAPARLFNGIVTAFDELGSSADETRYRVVLEPRLSDLKLEVASRLFQNQTVPSIIESVLRHYGFTAVDFQFKLRAEYSSREYTTQYNESALAFIKRIAADEGIWFRFEQTAEREVIVFGDDLDAYAREPKLIAPFRAEGGMASPGVESVMTLAEHRTRVAQSVTVDDYNHRTAGVTLLAEVNAARDDGTTSGNKYRWGEHYATPEAGKRVAVLRHQAELAGQVIFEGTGNVIGMTPGAVFRLSNRELANAEHGLLLTTVVHKASRKKAYTCAFAAIPSDRIYRPLVDPSAKPKISGILPARVMSPDNYRYAYLTPQGWYRIQLPFDLDSWSPGGTSRPVRLAKPYAGRDYGHHYPLIDGTEVAVIHTDGDPDRPVIIGAMHDSQHPDHVNNENNTRNIIRTAGRNELRMEDREGTEHVHLTTPFQTSELNLGHMVDVQREKRGKGAELRTDGHAAVRGAKGVLISADAQTKAIGQQLDMSVAKTQLEAALTQMQALADSARVAQAQVAEVEQQRQFLEQRLDRLQQAVLLASAPAGMALTSGYHLQLAAQGNLTASAGGSADIGVLRKFTVAAGEAISLFAQKLGMKLIAAKGKVEIQAQSDEMSVTAQKDLKIMSVEGRLVLAAEKEVWIGAGGSYIRITPERIENGTPGDILEKCASWEKPGPASMRLHAPSFAQIPDTKQFSQKFDLSQIIADDPGSRETWAGVEYEIRDAQGQAASRRHYE</sequence>
<evidence type="ECO:0000259" key="4">
    <source>
        <dbReference type="Pfam" id="PF10106"/>
    </source>
</evidence>
<dbReference type="InterPro" id="IPR037026">
    <property type="entry name" value="Vgr_OB-fold_dom_sf"/>
</dbReference>
<dbReference type="Proteomes" id="UP000219522">
    <property type="component" value="Unassembled WGS sequence"/>
</dbReference>
<proteinExistence type="inferred from homology"/>
<comment type="caution">
    <text evidence="6">The sequence shown here is derived from an EMBL/GenBank/DDBJ whole genome shotgun (WGS) entry which is preliminary data.</text>
</comment>
<dbReference type="AlphaFoldDB" id="A0A7Z7IAA3"/>
<name>A0A7Z7IAA3_9BURK</name>
<evidence type="ECO:0000256" key="1">
    <source>
        <dbReference type="ARBA" id="ARBA00005558"/>
    </source>
</evidence>
<dbReference type="InterPro" id="IPR006533">
    <property type="entry name" value="T6SS_Vgr_RhsGE"/>
</dbReference>
<dbReference type="SUPFAM" id="SSF69279">
    <property type="entry name" value="Phage tail proteins"/>
    <property type="match status" value="2"/>
</dbReference>
<dbReference type="RefSeq" id="WP_097190418.1">
    <property type="nucleotide sequence ID" value="NZ_OCSU01000002.1"/>
</dbReference>
<feature type="domain" description="Gp5/Type VI secretion system Vgr protein OB-fold" evidence="3">
    <location>
        <begin position="397"/>
        <end position="463"/>
    </location>
</feature>
<dbReference type="Pfam" id="PF13296">
    <property type="entry name" value="T6SS_Vgr"/>
    <property type="match status" value="1"/>
</dbReference>
<dbReference type="NCBIfam" id="TIGR01646">
    <property type="entry name" value="vgr_GE"/>
    <property type="match status" value="1"/>
</dbReference>
<reference evidence="6 7" key="1">
    <citation type="submission" date="2017-09" db="EMBL/GenBank/DDBJ databases">
        <authorList>
            <person name="Varghese N."/>
            <person name="Submissions S."/>
        </authorList>
    </citation>
    <scope>NUCLEOTIDE SEQUENCE [LARGE SCALE GENOMIC DNA]</scope>
    <source>
        <strain evidence="6 7">OK806</strain>
    </source>
</reference>
<dbReference type="InterPro" id="IPR028244">
    <property type="entry name" value="T6SS_Rhs_Vgr_dom"/>
</dbReference>
<dbReference type="Pfam" id="PF04717">
    <property type="entry name" value="Phage_base_V"/>
    <property type="match status" value="1"/>
</dbReference>
<feature type="domain" description="Putative type VI secretion system Rhs element associated Vgr" evidence="5">
    <location>
        <begin position="481"/>
        <end position="582"/>
    </location>
</feature>
<dbReference type="Gene3D" id="2.30.110.50">
    <property type="match status" value="1"/>
</dbReference>
<dbReference type="InterPro" id="IPR018769">
    <property type="entry name" value="VgrG2_DUF2345"/>
</dbReference>
<evidence type="ECO:0000259" key="5">
    <source>
        <dbReference type="Pfam" id="PF13296"/>
    </source>
</evidence>
<evidence type="ECO:0000256" key="2">
    <source>
        <dbReference type="SAM" id="Coils"/>
    </source>
</evidence>
<evidence type="ECO:0000259" key="3">
    <source>
        <dbReference type="Pfam" id="PF04717"/>
    </source>
</evidence>
<evidence type="ECO:0000313" key="6">
    <source>
        <dbReference type="EMBL" id="SOE82214.1"/>
    </source>
</evidence>
<dbReference type="Pfam" id="PF05954">
    <property type="entry name" value="Phage_GPD"/>
    <property type="match status" value="1"/>
</dbReference>
<dbReference type="Gene3D" id="4.10.220.110">
    <property type="match status" value="1"/>
</dbReference>
<evidence type="ECO:0000313" key="7">
    <source>
        <dbReference type="Proteomes" id="UP000219522"/>
    </source>
</evidence>
<keyword evidence="2" id="KW-0175">Coiled coil</keyword>
<feature type="coiled-coil region" evidence="2">
    <location>
        <begin position="575"/>
        <end position="609"/>
    </location>
</feature>
<protein>
    <submittedName>
        <fullName evidence="6">Type VI secretion system secreted protein VgrG</fullName>
    </submittedName>
</protein>
<organism evidence="6 7">
    <name type="scientific">Caballeronia arationis</name>
    <dbReference type="NCBI Taxonomy" id="1777142"/>
    <lineage>
        <taxon>Bacteria</taxon>
        <taxon>Pseudomonadati</taxon>
        <taxon>Pseudomonadota</taxon>
        <taxon>Betaproteobacteria</taxon>
        <taxon>Burkholderiales</taxon>
        <taxon>Burkholderiaceae</taxon>
        <taxon>Caballeronia</taxon>
    </lineage>
</organism>
<dbReference type="EMBL" id="OCSU01000002">
    <property type="protein sequence ID" value="SOE82214.1"/>
    <property type="molecule type" value="Genomic_DNA"/>
</dbReference>
<feature type="domain" description="DUF2345" evidence="4">
    <location>
        <begin position="601"/>
        <end position="748"/>
    </location>
</feature>
<accession>A0A7Z7IAA3</accession>
<dbReference type="NCBIfam" id="TIGR03361">
    <property type="entry name" value="VI_Rhs_Vgr"/>
    <property type="match status" value="1"/>
</dbReference>
<dbReference type="Pfam" id="PF10106">
    <property type="entry name" value="DUF2345"/>
    <property type="match status" value="1"/>
</dbReference>
<dbReference type="InterPro" id="IPR006531">
    <property type="entry name" value="Gp5/Vgr_OB"/>
</dbReference>
<comment type="similarity">
    <text evidence="1">Belongs to the VgrG protein family.</text>
</comment>